<protein>
    <submittedName>
        <fullName evidence="3">Acyltransferase</fullName>
    </submittedName>
</protein>
<feature type="domain" description="Phospholipid/glycerol acyltransferase" evidence="2">
    <location>
        <begin position="100"/>
        <end position="236"/>
    </location>
</feature>
<dbReference type="SMART" id="SM00563">
    <property type="entry name" value="PlsC"/>
    <property type="match status" value="1"/>
</dbReference>
<dbReference type="NCBIfam" id="NF010621">
    <property type="entry name" value="PRK14014.1"/>
    <property type="match status" value="1"/>
</dbReference>
<dbReference type="GO" id="GO:0016746">
    <property type="term" value="F:acyltransferase activity"/>
    <property type="evidence" value="ECO:0007669"/>
    <property type="project" value="UniProtKB-KW"/>
</dbReference>
<proteinExistence type="predicted"/>
<feature type="transmembrane region" description="Helical" evidence="1">
    <location>
        <begin position="27"/>
        <end position="50"/>
    </location>
</feature>
<organism evidence="3 4">
    <name type="scientific">Niveibacterium microcysteis</name>
    <dbReference type="NCBI Taxonomy" id="2811415"/>
    <lineage>
        <taxon>Bacteria</taxon>
        <taxon>Pseudomonadati</taxon>
        <taxon>Pseudomonadota</taxon>
        <taxon>Betaproteobacteria</taxon>
        <taxon>Rhodocyclales</taxon>
        <taxon>Rhodocyclaceae</taxon>
        <taxon>Niveibacterium</taxon>
    </lineage>
</organism>
<feature type="transmembrane region" description="Helical" evidence="1">
    <location>
        <begin position="134"/>
        <end position="152"/>
    </location>
</feature>
<dbReference type="Pfam" id="PF01553">
    <property type="entry name" value="Acyltransferase"/>
    <property type="match status" value="1"/>
</dbReference>
<dbReference type="PANTHER" id="PTHR10983">
    <property type="entry name" value="1-ACYLGLYCEROL-3-PHOSPHATE ACYLTRANSFERASE-RELATED"/>
    <property type="match status" value="1"/>
</dbReference>
<dbReference type="PANTHER" id="PTHR10983:SF16">
    <property type="entry name" value="LYSOCARDIOLIPIN ACYLTRANSFERASE 1"/>
    <property type="match status" value="1"/>
</dbReference>
<keyword evidence="1" id="KW-0812">Transmembrane</keyword>
<dbReference type="RefSeq" id="WP_172200293.1">
    <property type="nucleotide sequence ID" value="NZ_CP071060.1"/>
</dbReference>
<keyword evidence="1" id="KW-0472">Membrane</keyword>
<name>A0ABX7M314_9RHOO</name>
<sequence>MTRQLQLPSPSPVQRIVGLVKGCITSLIVALNTLIVFSAMIPFALLKAAIRTAGVRRFSDRILNALAATWVRINGWWIGAAQPIRWDVEGVDTLNPRGWYLVSSNHQSWVDILVLQKIFQGRIPFLKFFLKRELIYVPVIGLAWWALDFPFMQRKGGMSRGKTDLATTRKACERFRLIPTSVMNFLEGTRFTREKHRTQRSTFKHLLKPRVGGIATALGTMGDIFDALLDVTIVYPQGVPTFWDILSGRVREVIVRVRPIEIPRDLLDGDYERDAAYRARIQAWIVEMWTHKDQQIDELLTKFAPAAQARA</sequence>
<dbReference type="EMBL" id="CP071060">
    <property type="protein sequence ID" value="QSI75094.1"/>
    <property type="molecule type" value="Genomic_DNA"/>
</dbReference>
<evidence type="ECO:0000313" key="3">
    <source>
        <dbReference type="EMBL" id="QSI75094.1"/>
    </source>
</evidence>
<keyword evidence="3" id="KW-0012">Acyltransferase</keyword>
<evidence type="ECO:0000313" key="4">
    <source>
        <dbReference type="Proteomes" id="UP000663570"/>
    </source>
</evidence>
<reference evidence="3 4" key="1">
    <citation type="submission" date="2021-02" db="EMBL/GenBank/DDBJ databases">
        <title>Niveibacterium changnyeongensis HC41.</title>
        <authorList>
            <person name="Kang M."/>
        </authorList>
    </citation>
    <scope>NUCLEOTIDE SEQUENCE [LARGE SCALE GENOMIC DNA]</scope>
    <source>
        <strain evidence="3 4">HC41</strain>
    </source>
</reference>
<keyword evidence="4" id="KW-1185">Reference proteome</keyword>
<evidence type="ECO:0000256" key="1">
    <source>
        <dbReference type="SAM" id="Phobius"/>
    </source>
</evidence>
<evidence type="ECO:0000259" key="2">
    <source>
        <dbReference type="SMART" id="SM00563"/>
    </source>
</evidence>
<dbReference type="Proteomes" id="UP000663570">
    <property type="component" value="Chromosome"/>
</dbReference>
<keyword evidence="3" id="KW-0808">Transferase</keyword>
<dbReference type="CDD" id="cd07990">
    <property type="entry name" value="LPLAT_LCLAT1-like"/>
    <property type="match status" value="1"/>
</dbReference>
<gene>
    <name evidence="3" type="ORF">JY500_11175</name>
</gene>
<accession>A0ABX7M314</accession>
<dbReference type="SUPFAM" id="SSF69593">
    <property type="entry name" value="Glycerol-3-phosphate (1)-acyltransferase"/>
    <property type="match status" value="1"/>
</dbReference>
<keyword evidence="1" id="KW-1133">Transmembrane helix</keyword>
<dbReference type="InterPro" id="IPR002123">
    <property type="entry name" value="Plipid/glycerol_acylTrfase"/>
</dbReference>